<feature type="region of interest" description="Disordered" evidence="2">
    <location>
        <begin position="404"/>
        <end position="428"/>
    </location>
</feature>
<evidence type="ECO:0000256" key="2">
    <source>
        <dbReference type="SAM" id="MobiDB-lite"/>
    </source>
</evidence>
<dbReference type="RefSeq" id="WP_128912345.1">
    <property type="nucleotide sequence ID" value="NZ_RDSM01000001.1"/>
</dbReference>
<feature type="compositionally biased region" description="Acidic residues" evidence="2">
    <location>
        <begin position="418"/>
        <end position="428"/>
    </location>
</feature>
<dbReference type="Proteomes" id="UP000289437">
    <property type="component" value="Unassembled WGS sequence"/>
</dbReference>
<reference evidence="5" key="2">
    <citation type="submission" date="2019-02" db="EMBL/GenBank/DDBJ databases">
        <title>Granulicella sibirica sp. nov., a psychrotolerant acidobacterium isolated from an organic soil layer in forested tundra, West Siberia.</title>
        <authorList>
            <person name="Oshkin I.Y."/>
            <person name="Kulichevskaya I.S."/>
            <person name="Rijpstra W.I.C."/>
            <person name="Sinninghe Damste J.S."/>
            <person name="Rakitin A.L."/>
            <person name="Ravin N.V."/>
            <person name="Dedysh S.N."/>
        </authorList>
    </citation>
    <scope>NUCLEOTIDE SEQUENCE [LARGE SCALE GENOMIC DNA]</scope>
    <source>
        <strain evidence="5">AF10</strain>
    </source>
</reference>
<reference evidence="4 5" key="1">
    <citation type="submission" date="2018-11" db="EMBL/GenBank/DDBJ databases">
        <authorList>
            <person name="Mardanov A.V."/>
            <person name="Ravin N.V."/>
            <person name="Dedysh S.N."/>
        </authorList>
    </citation>
    <scope>NUCLEOTIDE SEQUENCE [LARGE SCALE GENOMIC DNA]</scope>
    <source>
        <strain evidence="4 5">AF10</strain>
    </source>
</reference>
<dbReference type="PANTHER" id="PTHR46580:SF2">
    <property type="entry name" value="MAM DOMAIN-CONTAINING PROTEIN"/>
    <property type="match status" value="1"/>
</dbReference>
<proteinExistence type="predicted"/>
<keyword evidence="1 3" id="KW-0732">Signal</keyword>
<dbReference type="PANTHER" id="PTHR46580">
    <property type="entry name" value="SENSOR KINASE-RELATED"/>
    <property type="match status" value="1"/>
</dbReference>
<sequence length="428" mass="43556">MNTAAFIPIKTLLTRFTAPALLAMVAVAPLARAQQFLPATTYPIGRSPQKIAVGDFNQDGIKDLAIGDTAPDGVTGTISILFGKKDGSFRTGGSFLSGGGEPDGIVVRDFNHDGHLDLAVANYGGGTDNPSLAILLGVGDGTFGAPDIYKTEKLSQYSRGLASGLAAGDFNHDGNLDLAVTENSTGVTIYLGKGNGKFKKETTYAAEVAPKSIIARDFNRDGKLDLAVTNENSDTVSILLGNGDGTFALPVSYPAGAGPAGMRSRDLNGDGILDIVVANAAGPDGGASGTTVTVLLGVGDGTFQAPVSYPAGDEPFDVAVADFNGDGILDLAVADVAATSDETGTTVSLLLGNGDGTFGAPTPYTAGAGPVSIVARKLNRDSCPDLAVANFFGNSASVLLNSSTDCKKKPATKSQVNDPEDDDESSLN</sequence>
<accession>A0A4Q0T6P4</accession>
<evidence type="ECO:0000313" key="4">
    <source>
        <dbReference type="EMBL" id="RXH58330.1"/>
    </source>
</evidence>
<evidence type="ECO:0000313" key="5">
    <source>
        <dbReference type="Proteomes" id="UP000289437"/>
    </source>
</evidence>
<dbReference type="OrthoDB" id="106462at2"/>
<dbReference type="InterPro" id="IPR028994">
    <property type="entry name" value="Integrin_alpha_N"/>
</dbReference>
<keyword evidence="5" id="KW-1185">Reference proteome</keyword>
<dbReference type="Gene3D" id="2.30.30.100">
    <property type="match status" value="3"/>
</dbReference>
<name>A0A4Q0T6P4_9BACT</name>
<dbReference type="AlphaFoldDB" id="A0A4Q0T6P4"/>
<evidence type="ECO:0000256" key="1">
    <source>
        <dbReference type="ARBA" id="ARBA00022729"/>
    </source>
</evidence>
<dbReference type="Pfam" id="PF13517">
    <property type="entry name" value="FG-GAP_3"/>
    <property type="match status" value="2"/>
</dbReference>
<comment type="caution">
    <text evidence="4">The sequence shown here is derived from an EMBL/GenBank/DDBJ whole genome shotgun (WGS) entry which is preliminary data.</text>
</comment>
<evidence type="ECO:0000256" key="3">
    <source>
        <dbReference type="SAM" id="SignalP"/>
    </source>
</evidence>
<feature type="signal peptide" evidence="3">
    <location>
        <begin position="1"/>
        <end position="33"/>
    </location>
</feature>
<protein>
    <submittedName>
        <fullName evidence="4">Putative aggregation factor core protein MAFp3, isoform C</fullName>
    </submittedName>
</protein>
<organism evidence="4 5">
    <name type="scientific">Granulicella sibirica</name>
    <dbReference type="NCBI Taxonomy" id="2479048"/>
    <lineage>
        <taxon>Bacteria</taxon>
        <taxon>Pseudomonadati</taxon>
        <taxon>Acidobacteriota</taxon>
        <taxon>Terriglobia</taxon>
        <taxon>Terriglobales</taxon>
        <taxon>Acidobacteriaceae</taxon>
        <taxon>Granulicella</taxon>
    </lineage>
</organism>
<dbReference type="SUPFAM" id="SSF69318">
    <property type="entry name" value="Integrin alpha N-terminal domain"/>
    <property type="match status" value="1"/>
</dbReference>
<dbReference type="EMBL" id="RDSM01000001">
    <property type="protein sequence ID" value="RXH58330.1"/>
    <property type="molecule type" value="Genomic_DNA"/>
</dbReference>
<dbReference type="InterPro" id="IPR013517">
    <property type="entry name" value="FG-GAP"/>
</dbReference>
<gene>
    <name evidence="4" type="ORF">GRAN_1640</name>
</gene>
<dbReference type="Gene3D" id="2.130.10.130">
    <property type="entry name" value="Integrin alpha, N-terminal"/>
    <property type="match status" value="1"/>
</dbReference>
<feature type="chain" id="PRO_5020931178" evidence="3">
    <location>
        <begin position="34"/>
        <end position="428"/>
    </location>
</feature>